<dbReference type="CDD" id="cd11661">
    <property type="entry name" value="SANT_MTA3_like"/>
    <property type="match status" value="1"/>
</dbReference>
<accession>A0ABN9DL55</accession>
<dbReference type="InterPro" id="IPR035170">
    <property type="entry name" value="MTA1_R1"/>
</dbReference>
<dbReference type="SMART" id="SM01189">
    <property type="entry name" value="ELM2"/>
    <property type="match status" value="1"/>
</dbReference>
<dbReference type="Gene3D" id="2.30.30.490">
    <property type="match status" value="1"/>
</dbReference>
<comment type="caution">
    <text evidence="12">The sequence shown here is derived from an EMBL/GenBank/DDBJ whole genome shotgun (WGS) entry which is preliminary data.</text>
</comment>
<dbReference type="InterPro" id="IPR009057">
    <property type="entry name" value="Homeodomain-like_sf"/>
</dbReference>
<dbReference type="Pfam" id="PF00320">
    <property type="entry name" value="GATA"/>
    <property type="match status" value="1"/>
</dbReference>
<proteinExistence type="inferred from homology"/>
<keyword evidence="2" id="KW-0479">Metal-binding</keyword>
<feature type="domain" description="SANT" evidence="11">
    <location>
        <begin position="255"/>
        <end position="307"/>
    </location>
</feature>
<dbReference type="SMART" id="SM00439">
    <property type="entry name" value="BAH"/>
    <property type="match status" value="1"/>
</dbReference>
<dbReference type="InterPro" id="IPR000949">
    <property type="entry name" value="ELM2_dom"/>
</dbReference>
<keyword evidence="6" id="KW-0539">Nucleus</keyword>
<evidence type="ECO:0000259" key="9">
    <source>
        <dbReference type="PROSITE" id="PS51038"/>
    </source>
</evidence>
<dbReference type="Gene3D" id="1.10.10.60">
    <property type="entry name" value="Homeodomain-like"/>
    <property type="match status" value="1"/>
</dbReference>
<dbReference type="InterPro" id="IPR001005">
    <property type="entry name" value="SANT/Myb"/>
</dbReference>
<gene>
    <name evidence="12" type="ORF">SPARVUS_LOCUS7475932</name>
</gene>
<evidence type="ECO:0000256" key="2">
    <source>
        <dbReference type="ARBA" id="ARBA00022723"/>
    </source>
</evidence>
<dbReference type="CDD" id="cd04709">
    <property type="entry name" value="BAH_MTA"/>
    <property type="match status" value="1"/>
</dbReference>
<keyword evidence="4" id="KW-0862">Zinc</keyword>
<evidence type="ECO:0000256" key="4">
    <source>
        <dbReference type="ARBA" id="ARBA00022833"/>
    </source>
</evidence>
<dbReference type="InterPro" id="IPR040138">
    <property type="entry name" value="MIER/MTA"/>
</dbReference>
<dbReference type="Pfam" id="PF17226">
    <property type="entry name" value="MTA_R1"/>
    <property type="match status" value="1"/>
</dbReference>
<evidence type="ECO:0000256" key="5">
    <source>
        <dbReference type="ARBA" id="ARBA00023125"/>
    </source>
</evidence>
<keyword evidence="1" id="KW-0597">Phosphoprotein</keyword>
<feature type="region of interest" description="Disordered" evidence="8">
    <location>
        <begin position="407"/>
        <end position="427"/>
    </location>
</feature>
<feature type="domain" description="BAH" evidence="9">
    <location>
        <begin position="1"/>
        <end position="136"/>
    </location>
</feature>
<evidence type="ECO:0000256" key="8">
    <source>
        <dbReference type="SAM" id="MobiDB-lite"/>
    </source>
</evidence>
<dbReference type="Pfam" id="PF01448">
    <property type="entry name" value="ELM2"/>
    <property type="match status" value="1"/>
</dbReference>
<dbReference type="SMART" id="SM00717">
    <property type="entry name" value="SANT"/>
    <property type="match status" value="1"/>
</dbReference>
<dbReference type="Gene3D" id="4.10.1240.50">
    <property type="match status" value="1"/>
</dbReference>
<feature type="non-terminal residue" evidence="12">
    <location>
        <position position="1"/>
    </location>
</feature>
<dbReference type="SUPFAM" id="SSF46689">
    <property type="entry name" value="Homeodomain-like"/>
    <property type="match status" value="1"/>
</dbReference>
<dbReference type="PROSITE" id="PS51293">
    <property type="entry name" value="SANT"/>
    <property type="match status" value="1"/>
</dbReference>
<dbReference type="InterPro" id="IPR000679">
    <property type="entry name" value="Znf_GATA"/>
</dbReference>
<dbReference type="EMBL" id="CATNWA010014510">
    <property type="protein sequence ID" value="CAI9572625.1"/>
    <property type="molecule type" value="Genomic_DNA"/>
</dbReference>
<organism evidence="12 13">
    <name type="scientific">Staurois parvus</name>
    <dbReference type="NCBI Taxonomy" id="386267"/>
    <lineage>
        <taxon>Eukaryota</taxon>
        <taxon>Metazoa</taxon>
        <taxon>Chordata</taxon>
        <taxon>Craniata</taxon>
        <taxon>Vertebrata</taxon>
        <taxon>Euteleostomi</taxon>
        <taxon>Amphibia</taxon>
        <taxon>Batrachia</taxon>
        <taxon>Anura</taxon>
        <taxon>Neobatrachia</taxon>
        <taxon>Ranoidea</taxon>
        <taxon>Ranidae</taxon>
        <taxon>Staurois</taxon>
    </lineage>
</organism>
<sequence>SDYVYFENSSSNPYLIRRIEELNKTANGNVEAKVVCLFRRRDISSSLNSLADSNAREFEEESKQPSVGEQQRHQLKHRELFLSRQFESLPATHIRGKCSVTLLNETDILSQYLEKEDCFFYSLVFDPVQKTLLADQGEIRVGSKYQAEIPDQLAEGESDNRNQQKMEMKVWDPENPLTSFLLIVILFICRAVGTFARALDCSSSIRQPSLHMSAAAASRDITLFHAMDTLQRNGYDLARAMSTLVPQGGPVLCRDEMEEWSASEAMLFEEALEKYGKDFNDIRQDFLPWKSLASIVQFYYMWKTTDRYIQQKRLKAAEADSKLKQVYIPTYTKPNPNQIISVGSKPGLNGAGFQKGLTCESCHTTVSAQWYAWGPPNMQCRLCASCWIYWKKYGGLKTPTQLEGAARNIGEPHSRGHLSRPEAQSMSPYTTSANRAKLLAKNRQTFLLQTTKLTRIARRMCRDILQPRRAARRPYAPINSNSIKAECSIRLPKAAKTPLKILPLVRPPLAAIVKELAAQAPLKPKTPRGTKTPINRNQLTQSRSLSVLPTKRAFEAVSGVGVVPPFSANGRSFSSGVRSSSQPNVKRQKLNLADAPNPVVFVATKDTRCLRKSLSHMEMRRAARRPNQPLKIKLPLPPRTAVLMPSLAAAHPASTSEPIVLED</sequence>
<dbReference type="PROSITE" id="PS51038">
    <property type="entry name" value="BAH"/>
    <property type="match status" value="1"/>
</dbReference>
<evidence type="ECO:0000313" key="13">
    <source>
        <dbReference type="Proteomes" id="UP001162483"/>
    </source>
</evidence>
<reference evidence="12" key="1">
    <citation type="submission" date="2023-05" db="EMBL/GenBank/DDBJ databases">
        <authorList>
            <person name="Stuckert A."/>
        </authorList>
    </citation>
    <scope>NUCLEOTIDE SEQUENCE</scope>
</reference>
<dbReference type="InterPro" id="IPR043151">
    <property type="entry name" value="BAH_sf"/>
</dbReference>
<dbReference type="Pfam" id="PF01426">
    <property type="entry name" value="BAH"/>
    <property type="match status" value="1"/>
</dbReference>
<dbReference type="InterPro" id="IPR001025">
    <property type="entry name" value="BAH_dom"/>
</dbReference>
<evidence type="ECO:0008006" key="14">
    <source>
        <dbReference type="Google" id="ProtNLM"/>
    </source>
</evidence>
<feature type="domain" description="ELM2" evidence="10">
    <location>
        <begin position="137"/>
        <end position="248"/>
    </location>
</feature>
<evidence type="ECO:0000313" key="12">
    <source>
        <dbReference type="EMBL" id="CAI9572625.1"/>
    </source>
</evidence>
<protein>
    <recommendedName>
        <fullName evidence="14">Metastasis associated 1 family member 2</fullName>
    </recommendedName>
</protein>
<dbReference type="PANTHER" id="PTHR10865:SF4">
    <property type="entry name" value="METASTASIS-ASSOCIATED PROTEIN MTA2"/>
    <property type="match status" value="1"/>
</dbReference>
<evidence type="ECO:0000256" key="6">
    <source>
        <dbReference type="ARBA" id="ARBA00023242"/>
    </source>
</evidence>
<evidence type="ECO:0000259" key="10">
    <source>
        <dbReference type="PROSITE" id="PS51156"/>
    </source>
</evidence>
<dbReference type="CDD" id="cd00202">
    <property type="entry name" value="ZnF_GATA"/>
    <property type="match status" value="1"/>
</dbReference>
<dbReference type="Proteomes" id="UP001162483">
    <property type="component" value="Unassembled WGS sequence"/>
</dbReference>
<name>A0ABN9DL55_9NEOB</name>
<comment type="similarity">
    <text evidence="7">Belongs to the metastasis-associated protein family.</text>
</comment>
<keyword evidence="5" id="KW-0238">DNA-binding</keyword>
<dbReference type="InterPro" id="IPR017884">
    <property type="entry name" value="SANT_dom"/>
</dbReference>
<evidence type="ECO:0000256" key="1">
    <source>
        <dbReference type="ARBA" id="ARBA00022553"/>
    </source>
</evidence>
<dbReference type="SMART" id="SM00401">
    <property type="entry name" value="ZnF_GATA"/>
    <property type="match status" value="1"/>
</dbReference>
<evidence type="ECO:0000256" key="7">
    <source>
        <dbReference type="ARBA" id="ARBA00093454"/>
    </source>
</evidence>
<keyword evidence="13" id="KW-1185">Reference proteome</keyword>
<keyword evidence="3" id="KW-0863">Zinc-finger</keyword>
<evidence type="ECO:0000256" key="3">
    <source>
        <dbReference type="ARBA" id="ARBA00022771"/>
    </source>
</evidence>
<dbReference type="Pfam" id="PF00249">
    <property type="entry name" value="Myb_DNA-binding"/>
    <property type="match status" value="1"/>
</dbReference>
<dbReference type="PANTHER" id="PTHR10865">
    <property type="entry name" value="METASTASIS-ASSOCIATED PROTEIN AND MESODERM INDUCTION EARLY RESPONSE PROTEIN"/>
    <property type="match status" value="1"/>
</dbReference>
<evidence type="ECO:0000259" key="11">
    <source>
        <dbReference type="PROSITE" id="PS51293"/>
    </source>
</evidence>
<dbReference type="PROSITE" id="PS51156">
    <property type="entry name" value="ELM2"/>
    <property type="match status" value="1"/>
</dbReference>